<evidence type="ECO:0000256" key="2">
    <source>
        <dbReference type="SAM" id="MobiDB-lite"/>
    </source>
</evidence>
<dbReference type="PANTHER" id="PTHR43832">
    <property type="match status" value="1"/>
</dbReference>
<dbReference type="SUPFAM" id="SSF53335">
    <property type="entry name" value="S-adenosyl-L-methionine-dependent methyltransferases"/>
    <property type="match status" value="1"/>
</dbReference>
<sequence>MVVKTLLSFVPGFVWNLLEAMMMNIVAPVFMPLVEANLVPTFLIRFAVKSFLGQRLVLSDQGSEAANMADKMRYIKDLRSRPIAEQQKAANQQHYEVPTPFYDLCLGPWKKYSCGLWEAGTTTLEESEERALALVATRARMDELAAARTGEPRPRVLDLGCGWGSVTLYLATHFPHVDITCVSNSTTQRAYITEQARRRGLTNVTAITDDAAKFSPPAGQTFDRVVSVEMLEHMKNYEALFGRISTWLRPGGLFFAHIFTHRRFAYHFEEGWMAERFFTGGQMPSNDLFAYFQRDLRLRDQWVLNGMHYKKTCDAWLDKLDSNKDAALRLFADSPNPTKEFVDWRLFFIVCGESFAYADGEEWQVSHYLFERPEDARAASAEMPVPAGRSAAAGGAATSSR</sequence>
<dbReference type="InterPro" id="IPR029063">
    <property type="entry name" value="SAM-dependent_MTases_sf"/>
</dbReference>
<reference evidence="3 4" key="1">
    <citation type="submission" date="2019-07" db="EMBL/GenBank/DDBJ databases">
        <title>Genomes of Cafeteria roenbergensis.</title>
        <authorList>
            <person name="Fischer M.G."/>
            <person name="Hackl T."/>
            <person name="Roman M."/>
        </authorList>
    </citation>
    <scope>NUCLEOTIDE SEQUENCE [LARGE SCALE GENOMIC DNA]</scope>
    <source>
        <strain evidence="3 4">Cflag</strain>
    </source>
</reference>
<dbReference type="PANTHER" id="PTHR43832:SF1">
    <property type="entry name" value="S-ADENOSYL-L-METHIONINE-DEPENDENT METHYLTRANSFERASES SUPERFAMILY PROTEIN"/>
    <property type="match status" value="1"/>
</dbReference>
<comment type="similarity">
    <text evidence="1">Belongs to the CFA/CMAS family.</text>
</comment>
<dbReference type="EMBL" id="VLTM01000090">
    <property type="protein sequence ID" value="KAA0154850.1"/>
    <property type="molecule type" value="Genomic_DNA"/>
</dbReference>
<feature type="region of interest" description="Disordered" evidence="2">
    <location>
        <begin position="380"/>
        <end position="401"/>
    </location>
</feature>
<dbReference type="Proteomes" id="UP000325113">
    <property type="component" value="Unassembled WGS sequence"/>
</dbReference>
<proteinExistence type="inferred from homology"/>
<dbReference type="CDD" id="cd02440">
    <property type="entry name" value="AdoMet_MTases"/>
    <property type="match status" value="1"/>
</dbReference>
<protein>
    <recommendedName>
        <fullName evidence="5">Methyltransferase domain-containing protein</fullName>
    </recommendedName>
</protein>
<organism evidence="3 4">
    <name type="scientific">Cafeteria roenbergensis</name>
    <name type="common">Marine flagellate</name>
    <dbReference type="NCBI Taxonomy" id="33653"/>
    <lineage>
        <taxon>Eukaryota</taxon>
        <taxon>Sar</taxon>
        <taxon>Stramenopiles</taxon>
        <taxon>Bigyra</taxon>
        <taxon>Opalozoa</taxon>
        <taxon>Bicosoecida</taxon>
        <taxon>Cafeteriaceae</taxon>
        <taxon>Cafeteria</taxon>
    </lineage>
</organism>
<evidence type="ECO:0008006" key="5">
    <source>
        <dbReference type="Google" id="ProtNLM"/>
    </source>
</evidence>
<dbReference type="Gene3D" id="3.40.50.150">
    <property type="entry name" value="Vaccinia Virus protein VP39"/>
    <property type="match status" value="1"/>
</dbReference>
<evidence type="ECO:0000256" key="1">
    <source>
        <dbReference type="ARBA" id="ARBA00010815"/>
    </source>
</evidence>
<name>A0A5A8CRS9_CAFRO</name>
<gene>
    <name evidence="3" type="ORF">FNF31_06191</name>
</gene>
<evidence type="ECO:0000313" key="4">
    <source>
        <dbReference type="Proteomes" id="UP000325113"/>
    </source>
</evidence>
<evidence type="ECO:0000313" key="3">
    <source>
        <dbReference type="EMBL" id="KAA0154850.1"/>
    </source>
</evidence>
<comment type="caution">
    <text evidence="3">The sequence shown here is derived from an EMBL/GenBank/DDBJ whole genome shotgun (WGS) entry which is preliminary data.</text>
</comment>
<feature type="compositionally biased region" description="Low complexity" evidence="2">
    <location>
        <begin position="387"/>
        <end position="401"/>
    </location>
</feature>
<dbReference type="AlphaFoldDB" id="A0A5A8CRS9"/>
<dbReference type="FunFam" id="3.40.50.150:FF:000554">
    <property type="entry name" value="Cation-transporting ATPase"/>
    <property type="match status" value="1"/>
</dbReference>
<accession>A0A5A8CRS9</accession>
<dbReference type="Pfam" id="PF02353">
    <property type="entry name" value="CMAS"/>
    <property type="match status" value="1"/>
</dbReference>